<evidence type="ECO:0000256" key="1">
    <source>
        <dbReference type="ARBA" id="ARBA00009437"/>
    </source>
</evidence>
<evidence type="ECO:0000256" key="2">
    <source>
        <dbReference type="ARBA" id="ARBA00023015"/>
    </source>
</evidence>
<dbReference type="PANTHER" id="PTHR30126:SF91">
    <property type="entry name" value="LYSR FAMILY TRANSCRIPTIONAL REGULATOR"/>
    <property type="match status" value="1"/>
</dbReference>
<dbReference type="Pfam" id="PF00126">
    <property type="entry name" value="HTH_1"/>
    <property type="match status" value="1"/>
</dbReference>
<organism evidence="5 6">
    <name type="scientific">Tunturiibacter gelidiferens</name>
    <dbReference type="NCBI Taxonomy" id="3069689"/>
    <lineage>
        <taxon>Bacteria</taxon>
        <taxon>Pseudomonadati</taxon>
        <taxon>Acidobacteriota</taxon>
        <taxon>Terriglobia</taxon>
        <taxon>Terriglobales</taxon>
        <taxon>Acidobacteriaceae</taxon>
        <taxon>Tunturiibacter</taxon>
    </lineage>
</organism>
<dbReference type="RefSeq" id="WP_260698545.1">
    <property type="nucleotide sequence ID" value="NZ_JACHEB010000015.1"/>
</dbReference>
<dbReference type="PRINTS" id="PR00039">
    <property type="entry name" value="HTHLYSR"/>
</dbReference>
<dbReference type="PANTHER" id="PTHR30126">
    <property type="entry name" value="HTH-TYPE TRANSCRIPTIONAL REGULATOR"/>
    <property type="match status" value="1"/>
</dbReference>
<comment type="caution">
    <text evidence="5">The sequence shown here is derived from an EMBL/GenBank/DDBJ whole genome shotgun (WGS) entry which is preliminary data.</text>
</comment>
<dbReference type="InterPro" id="IPR000847">
    <property type="entry name" value="LysR_HTH_N"/>
</dbReference>
<evidence type="ECO:0000259" key="4">
    <source>
        <dbReference type="PROSITE" id="PS50931"/>
    </source>
</evidence>
<dbReference type="GO" id="GO:0003700">
    <property type="term" value="F:DNA-binding transcription factor activity"/>
    <property type="evidence" value="ECO:0007669"/>
    <property type="project" value="InterPro"/>
</dbReference>
<name>A0A9X0QJ85_9BACT</name>
<protein>
    <submittedName>
        <fullName evidence="5">DNA-binding transcriptional LysR family regulator</fullName>
    </submittedName>
</protein>
<dbReference type="InterPro" id="IPR036390">
    <property type="entry name" value="WH_DNA-bd_sf"/>
</dbReference>
<proteinExistence type="inferred from homology"/>
<sequence length="62" mass="6763">MPTLTNVDLDTLRTFSVAHDLGGLAQAAERLGRTPSAISLQMKRLQDELGTPLFRKRGRGLA</sequence>
<feature type="domain" description="HTH lysR-type" evidence="4">
    <location>
        <begin position="7"/>
        <end position="62"/>
    </location>
</feature>
<dbReference type="Gene3D" id="1.10.10.10">
    <property type="entry name" value="Winged helix-like DNA-binding domain superfamily/Winged helix DNA-binding domain"/>
    <property type="match status" value="1"/>
</dbReference>
<comment type="similarity">
    <text evidence="1">Belongs to the LysR transcriptional regulatory family.</text>
</comment>
<reference evidence="5 6" key="1">
    <citation type="submission" date="2020-08" db="EMBL/GenBank/DDBJ databases">
        <title>Genomic Encyclopedia of Type Strains, Phase IV (KMG-V): Genome sequencing to study the core and pangenomes of soil and plant-associated prokaryotes.</title>
        <authorList>
            <person name="Whitman W."/>
        </authorList>
    </citation>
    <scope>NUCLEOTIDE SEQUENCE [LARGE SCALE GENOMIC DNA]</scope>
    <source>
        <strain evidence="5 6">X5P2</strain>
    </source>
</reference>
<dbReference type="AlphaFoldDB" id="A0A9X0QJ85"/>
<accession>A0A9X0QJ85</accession>
<dbReference type="GO" id="GO:0000976">
    <property type="term" value="F:transcription cis-regulatory region binding"/>
    <property type="evidence" value="ECO:0007669"/>
    <property type="project" value="TreeGrafter"/>
</dbReference>
<keyword evidence="2" id="KW-0805">Transcription regulation</keyword>
<dbReference type="Proteomes" id="UP000535182">
    <property type="component" value="Unassembled WGS sequence"/>
</dbReference>
<dbReference type="PROSITE" id="PS50931">
    <property type="entry name" value="HTH_LYSR"/>
    <property type="match status" value="1"/>
</dbReference>
<evidence type="ECO:0000256" key="3">
    <source>
        <dbReference type="ARBA" id="ARBA00023163"/>
    </source>
</evidence>
<evidence type="ECO:0000313" key="6">
    <source>
        <dbReference type="Proteomes" id="UP000535182"/>
    </source>
</evidence>
<keyword evidence="6" id="KW-1185">Reference proteome</keyword>
<gene>
    <name evidence="5" type="ORF">HDF14_005060</name>
</gene>
<keyword evidence="3" id="KW-0804">Transcription</keyword>
<keyword evidence="5" id="KW-0238">DNA-binding</keyword>
<evidence type="ECO:0000313" key="5">
    <source>
        <dbReference type="EMBL" id="MBB5331413.1"/>
    </source>
</evidence>
<dbReference type="EMBL" id="JACHEB010000015">
    <property type="protein sequence ID" value="MBB5331413.1"/>
    <property type="molecule type" value="Genomic_DNA"/>
</dbReference>
<dbReference type="InterPro" id="IPR036388">
    <property type="entry name" value="WH-like_DNA-bd_sf"/>
</dbReference>
<dbReference type="SUPFAM" id="SSF46785">
    <property type="entry name" value="Winged helix' DNA-binding domain"/>
    <property type="match status" value="1"/>
</dbReference>